<gene>
    <name evidence="3" type="ORF">GCM10009017_10770</name>
    <name evidence="4" type="ORF">J2752_001531</name>
</gene>
<proteinExistence type="predicted"/>
<evidence type="ECO:0000259" key="2">
    <source>
        <dbReference type="Pfam" id="PF03551"/>
    </source>
</evidence>
<sequence length="112" mass="12967">MAPDDTTQRRSLPGGREHDAAMADLSGFQRDLLWRLYEHQPCNGLDVETHIEEYYGETVNHSHVYANLDRLVEAGFIDKRDGDGRANEYRLTAFARTTLDRRRAWLNDRSTT</sequence>
<keyword evidence="4" id="KW-0238">DNA-binding</keyword>
<dbReference type="EMBL" id="JAGGKO010000002">
    <property type="protein sequence ID" value="MBP1954619.1"/>
    <property type="molecule type" value="Genomic_DNA"/>
</dbReference>
<dbReference type="AlphaFoldDB" id="A0A830FQZ3"/>
<dbReference type="Proteomes" id="UP000765891">
    <property type="component" value="Unassembled WGS sequence"/>
</dbReference>
<keyword evidence="5" id="KW-1185">Reference proteome</keyword>
<dbReference type="InterPro" id="IPR005149">
    <property type="entry name" value="Tscrpt_reg_PadR_N"/>
</dbReference>
<reference evidence="3" key="1">
    <citation type="journal article" date="2014" name="Int. J. Syst. Evol. Microbiol.">
        <title>Complete genome sequence of Corynebacterium casei LMG S-19264T (=DSM 44701T), isolated from a smear-ripened cheese.</title>
        <authorList>
            <consortium name="US DOE Joint Genome Institute (JGI-PGF)"/>
            <person name="Walter F."/>
            <person name="Albersmeier A."/>
            <person name="Kalinowski J."/>
            <person name="Ruckert C."/>
        </authorList>
    </citation>
    <scope>NUCLEOTIDE SEQUENCE</scope>
    <source>
        <strain evidence="3">JCM 16108</strain>
    </source>
</reference>
<dbReference type="OrthoDB" id="324642at2157"/>
<comment type="caution">
    <text evidence="3">The sequence shown here is derived from an EMBL/GenBank/DDBJ whole genome shotgun (WGS) entry which is preliminary data.</text>
</comment>
<dbReference type="RefSeq" id="WP_209590335.1">
    <property type="nucleotide sequence ID" value="NZ_BMOO01000002.1"/>
</dbReference>
<evidence type="ECO:0000313" key="3">
    <source>
        <dbReference type="EMBL" id="GGM62516.1"/>
    </source>
</evidence>
<evidence type="ECO:0000313" key="5">
    <source>
        <dbReference type="Proteomes" id="UP000614609"/>
    </source>
</evidence>
<dbReference type="Pfam" id="PF03551">
    <property type="entry name" value="PadR"/>
    <property type="match status" value="1"/>
</dbReference>
<evidence type="ECO:0000256" key="1">
    <source>
        <dbReference type="SAM" id="MobiDB-lite"/>
    </source>
</evidence>
<name>A0A830FQZ3_9EURY</name>
<protein>
    <submittedName>
        <fullName evidence="3 4">PadR family transcriptional regulator</fullName>
    </submittedName>
</protein>
<dbReference type="InterPro" id="IPR036390">
    <property type="entry name" value="WH_DNA-bd_sf"/>
</dbReference>
<dbReference type="InterPro" id="IPR036388">
    <property type="entry name" value="WH-like_DNA-bd_sf"/>
</dbReference>
<evidence type="ECO:0000313" key="4">
    <source>
        <dbReference type="EMBL" id="MBP1954619.1"/>
    </source>
</evidence>
<feature type="region of interest" description="Disordered" evidence="1">
    <location>
        <begin position="1"/>
        <end position="20"/>
    </location>
</feature>
<dbReference type="EMBL" id="BMOO01000002">
    <property type="protein sequence ID" value="GGM62516.1"/>
    <property type="molecule type" value="Genomic_DNA"/>
</dbReference>
<dbReference type="Proteomes" id="UP000614609">
    <property type="component" value="Unassembled WGS sequence"/>
</dbReference>
<reference evidence="3" key="2">
    <citation type="submission" date="2020-09" db="EMBL/GenBank/DDBJ databases">
        <authorList>
            <person name="Sun Q."/>
            <person name="Ohkuma M."/>
        </authorList>
    </citation>
    <scope>NUCLEOTIDE SEQUENCE</scope>
    <source>
        <strain evidence="3">JCM 16108</strain>
    </source>
</reference>
<dbReference type="Gene3D" id="1.10.10.10">
    <property type="entry name" value="Winged helix-like DNA-binding domain superfamily/Winged helix DNA-binding domain"/>
    <property type="match status" value="1"/>
</dbReference>
<dbReference type="SUPFAM" id="SSF46785">
    <property type="entry name" value="Winged helix' DNA-binding domain"/>
    <property type="match status" value="1"/>
</dbReference>
<dbReference type="GO" id="GO:0003677">
    <property type="term" value="F:DNA binding"/>
    <property type="evidence" value="ECO:0007669"/>
    <property type="project" value="UniProtKB-KW"/>
</dbReference>
<accession>A0A830FQZ3</accession>
<reference evidence="4" key="3">
    <citation type="submission" date="2021-03" db="EMBL/GenBank/DDBJ databases">
        <title>Genomic Encyclopedia of Type Strains, Phase IV (KMG-IV): sequencing the most valuable type-strain genomes for metagenomic binning, comparative biology and taxonomic classification.</title>
        <authorList>
            <person name="Goeker M."/>
        </authorList>
    </citation>
    <scope>NUCLEOTIDE SEQUENCE</scope>
    <source>
        <strain evidence="4">DSM 22443</strain>
    </source>
</reference>
<feature type="domain" description="Transcription regulator PadR N-terminal" evidence="2">
    <location>
        <begin position="38"/>
        <end position="98"/>
    </location>
</feature>
<organism evidence="3 5">
    <name type="scientific">Halarchaeum rubridurum</name>
    <dbReference type="NCBI Taxonomy" id="489911"/>
    <lineage>
        <taxon>Archaea</taxon>
        <taxon>Methanobacteriati</taxon>
        <taxon>Methanobacteriota</taxon>
        <taxon>Stenosarchaea group</taxon>
        <taxon>Halobacteria</taxon>
        <taxon>Halobacteriales</taxon>
        <taxon>Halobacteriaceae</taxon>
    </lineage>
</organism>